<accession>A0ABT8S4X1</accession>
<gene>
    <name evidence="1" type="ORF">Q2T77_16425</name>
</gene>
<evidence type="ECO:0000313" key="2">
    <source>
        <dbReference type="Proteomes" id="UP001169027"/>
    </source>
</evidence>
<sequence>MGLPIASTPDSTGYQRREFMVVKIPVVEDVDDRWHQREERIDQALRADGLGSVLGWGDSLGEPTRRGRRRVAFTRVDIDISDIAAGRALLQAALPAIGVPPGTEIHYSIARVRFADIYAPPEWLLERPQDQGVNRP</sequence>
<dbReference type="EMBL" id="JAUKVY010000011">
    <property type="protein sequence ID" value="MDO1533873.1"/>
    <property type="molecule type" value="Genomic_DNA"/>
</dbReference>
<proteinExistence type="predicted"/>
<protein>
    <submittedName>
        <fullName evidence="1">Uncharacterized protein</fullName>
    </submittedName>
</protein>
<name>A0ABT8S4X1_9BURK</name>
<reference evidence="1" key="1">
    <citation type="submission" date="2023-06" db="EMBL/GenBank/DDBJ databases">
        <authorList>
            <person name="Jiang Y."/>
            <person name="Liu Q."/>
        </authorList>
    </citation>
    <scope>NUCLEOTIDE SEQUENCE</scope>
    <source>
        <strain evidence="1">CGMCC 1.12090</strain>
    </source>
</reference>
<dbReference type="RefSeq" id="WP_301810912.1">
    <property type="nucleotide sequence ID" value="NZ_JAUJZH010000011.1"/>
</dbReference>
<dbReference type="Proteomes" id="UP001169027">
    <property type="component" value="Unassembled WGS sequence"/>
</dbReference>
<keyword evidence="2" id="KW-1185">Reference proteome</keyword>
<organism evidence="1 2">
    <name type="scientific">Variovorax ginsengisoli</name>
    <dbReference type="NCBI Taxonomy" id="363844"/>
    <lineage>
        <taxon>Bacteria</taxon>
        <taxon>Pseudomonadati</taxon>
        <taxon>Pseudomonadota</taxon>
        <taxon>Betaproteobacteria</taxon>
        <taxon>Burkholderiales</taxon>
        <taxon>Comamonadaceae</taxon>
        <taxon>Variovorax</taxon>
    </lineage>
</organism>
<comment type="caution">
    <text evidence="1">The sequence shown here is derived from an EMBL/GenBank/DDBJ whole genome shotgun (WGS) entry which is preliminary data.</text>
</comment>
<evidence type="ECO:0000313" key="1">
    <source>
        <dbReference type="EMBL" id="MDO1533873.1"/>
    </source>
</evidence>